<dbReference type="RefSeq" id="WP_015412688.1">
    <property type="nucleotide sequence ID" value="NZ_CP009509.1"/>
</dbReference>
<dbReference type="Gene3D" id="2.20.28.100">
    <property type="entry name" value="Desulphoferrodoxin, N-terminal domain"/>
    <property type="match status" value="1"/>
</dbReference>
<dbReference type="PATRIC" id="fig|1434117.4.peg.2968"/>
<sequence>MNCTNLKQGQILVCEKCGLELEVVNQCGDGHCSMGCKGDIDCCGEPMKLKE</sequence>
<proteinExistence type="predicted"/>
<evidence type="ECO:0000313" key="1">
    <source>
        <dbReference type="EMBL" id="AKB41316.1"/>
    </source>
</evidence>
<name>A0A0E3LFT2_METMZ</name>
<accession>A0A0E3LFT2</accession>
<dbReference type="Proteomes" id="UP000033058">
    <property type="component" value="Chromosome"/>
</dbReference>
<gene>
    <name evidence="1" type="ORF">MSMAW_2325</name>
</gene>
<dbReference type="AlphaFoldDB" id="A0A0E3LFT2"/>
<reference evidence="1 2" key="1">
    <citation type="submission" date="2014-07" db="EMBL/GenBank/DDBJ databases">
        <title>Methanogenic archaea and the global carbon cycle.</title>
        <authorList>
            <person name="Henriksen J.R."/>
            <person name="Luke J."/>
            <person name="Reinhart S."/>
            <person name="Benedict M.N."/>
            <person name="Youngblut N.D."/>
            <person name="Metcalf M.E."/>
            <person name="Whitaker R.J."/>
            <person name="Metcalf W.W."/>
        </authorList>
    </citation>
    <scope>NUCLEOTIDE SEQUENCE [LARGE SCALE GENOMIC DNA]</scope>
    <source>
        <strain evidence="1 2">WWM610</strain>
    </source>
</reference>
<dbReference type="HOGENOM" id="CLU_195190_0_0_2"/>
<organism evidence="1 2">
    <name type="scientific">Methanosarcina mazei WWM610</name>
    <dbReference type="NCBI Taxonomy" id="1434117"/>
    <lineage>
        <taxon>Archaea</taxon>
        <taxon>Methanobacteriati</taxon>
        <taxon>Methanobacteriota</taxon>
        <taxon>Stenosarchaea group</taxon>
        <taxon>Methanomicrobia</taxon>
        <taxon>Methanosarcinales</taxon>
        <taxon>Methanosarcinaceae</taxon>
        <taxon>Methanosarcina</taxon>
    </lineage>
</organism>
<dbReference type="GeneID" id="60339755"/>
<evidence type="ECO:0000313" key="2">
    <source>
        <dbReference type="Proteomes" id="UP000033058"/>
    </source>
</evidence>
<protein>
    <submittedName>
        <fullName evidence="1">Putative membrane associated protein</fullName>
    </submittedName>
</protein>
<dbReference type="EMBL" id="CP009509">
    <property type="protein sequence ID" value="AKB41316.1"/>
    <property type="molecule type" value="Genomic_DNA"/>
</dbReference>
<dbReference type="InterPro" id="IPR038094">
    <property type="entry name" value="Desulfoferrodoxin_N_sf"/>
</dbReference>